<evidence type="ECO:0000313" key="2">
    <source>
        <dbReference type="EMBL" id="KYN28805.1"/>
    </source>
</evidence>
<name>A0A195EKK8_9HYME</name>
<organism evidence="2 3">
    <name type="scientific">Trachymyrmex cornetzi</name>
    <dbReference type="NCBI Taxonomy" id="471704"/>
    <lineage>
        <taxon>Eukaryota</taxon>
        <taxon>Metazoa</taxon>
        <taxon>Ecdysozoa</taxon>
        <taxon>Arthropoda</taxon>
        <taxon>Hexapoda</taxon>
        <taxon>Insecta</taxon>
        <taxon>Pterygota</taxon>
        <taxon>Neoptera</taxon>
        <taxon>Endopterygota</taxon>
        <taxon>Hymenoptera</taxon>
        <taxon>Apocrita</taxon>
        <taxon>Aculeata</taxon>
        <taxon>Formicoidea</taxon>
        <taxon>Formicidae</taxon>
        <taxon>Myrmicinae</taxon>
        <taxon>Trachymyrmex</taxon>
    </lineage>
</organism>
<gene>
    <name evidence="2" type="ORF">ALC57_01768</name>
</gene>
<feature type="region of interest" description="Disordered" evidence="1">
    <location>
        <begin position="27"/>
        <end position="49"/>
    </location>
</feature>
<dbReference type="AlphaFoldDB" id="A0A195EKK8"/>
<accession>A0A195EKK8</accession>
<evidence type="ECO:0000313" key="3">
    <source>
        <dbReference type="Proteomes" id="UP000078492"/>
    </source>
</evidence>
<sequence length="111" mass="12193">MEFLGEFLERRALSSAACFVTYRRLPAYKKPNGGRSDPPPYNPRVSPVPRFPPTTLFRPLYGLITPGSAGVLVEQGVTEGEAGEAGEVAGERDRITPLSVLTAKTRNWRTM</sequence>
<protein>
    <submittedName>
        <fullName evidence="2">Uncharacterized protein</fullName>
    </submittedName>
</protein>
<reference evidence="2 3" key="1">
    <citation type="submission" date="2015-09" db="EMBL/GenBank/DDBJ databases">
        <title>Trachymyrmex cornetzi WGS genome.</title>
        <authorList>
            <person name="Nygaard S."/>
            <person name="Hu H."/>
            <person name="Boomsma J."/>
            <person name="Zhang G."/>
        </authorList>
    </citation>
    <scope>NUCLEOTIDE SEQUENCE [LARGE SCALE GENOMIC DNA]</scope>
    <source>
        <strain evidence="2">Tcor2-1</strain>
        <tissue evidence="2">Whole body</tissue>
    </source>
</reference>
<evidence type="ECO:0000256" key="1">
    <source>
        <dbReference type="SAM" id="MobiDB-lite"/>
    </source>
</evidence>
<dbReference type="Proteomes" id="UP000078492">
    <property type="component" value="Unassembled WGS sequence"/>
</dbReference>
<dbReference type="EMBL" id="KQ978739">
    <property type="protein sequence ID" value="KYN28805.1"/>
    <property type="molecule type" value="Genomic_DNA"/>
</dbReference>
<proteinExistence type="predicted"/>
<keyword evidence="3" id="KW-1185">Reference proteome</keyword>